<proteinExistence type="predicted"/>
<comment type="caution">
    <text evidence="4">The sequence shown here is derived from an EMBL/GenBank/DDBJ whole genome shotgun (WGS) entry which is preliminary data.</text>
</comment>
<organism evidence="4 5">
    <name type="scientific">Zunongwangia profunda</name>
    <dbReference type="NCBI Taxonomy" id="398743"/>
    <lineage>
        <taxon>Bacteria</taxon>
        <taxon>Pseudomonadati</taxon>
        <taxon>Bacteroidota</taxon>
        <taxon>Flavobacteriia</taxon>
        <taxon>Flavobacteriales</taxon>
        <taxon>Flavobacteriaceae</taxon>
        <taxon>Zunongwangia</taxon>
    </lineage>
</organism>
<dbReference type="EMBL" id="DPMF01000025">
    <property type="protein sequence ID" value="HCV79706.1"/>
    <property type="molecule type" value="Genomic_DNA"/>
</dbReference>
<evidence type="ECO:0000256" key="1">
    <source>
        <dbReference type="ARBA" id="ARBA00023125"/>
    </source>
</evidence>
<gene>
    <name evidence="4" type="ORF">DGQ38_01490</name>
</gene>
<evidence type="ECO:0008006" key="6">
    <source>
        <dbReference type="Google" id="ProtNLM"/>
    </source>
</evidence>
<evidence type="ECO:0000313" key="4">
    <source>
        <dbReference type="EMBL" id="HCV79706.1"/>
    </source>
</evidence>
<dbReference type="GO" id="GO:0003697">
    <property type="term" value="F:single-stranded DNA binding"/>
    <property type="evidence" value="ECO:0007669"/>
    <property type="project" value="InterPro"/>
</dbReference>
<dbReference type="InterPro" id="IPR000424">
    <property type="entry name" value="Primosome_PriB/ssb"/>
</dbReference>
<dbReference type="Pfam" id="PF00436">
    <property type="entry name" value="SSB"/>
    <property type="match status" value="1"/>
</dbReference>
<protein>
    <recommendedName>
        <fullName evidence="6">Single-stranded DNA-binding protein</fullName>
    </recommendedName>
</protein>
<name>A0A3D5IXD5_9FLAO</name>
<sequence length="129" mass="14509">MESIFISGNIGSDADVKQKSQDQFLIRFSLAATKKWIDPETGEQDSRTNWYTVFKRTKKHPQKLIDLLKKGHKVLVVGEPSYNVNTYGSGVKVEVLVNAKNIELQTFDKSDNSVSNNQNSGTDDDDLPF</sequence>
<dbReference type="Gene3D" id="2.40.50.140">
    <property type="entry name" value="Nucleic acid-binding proteins"/>
    <property type="match status" value="1"/>
</dbReference>
<keyword evidence="1 2" id="KW-0238">DNA-binding</keyword>
<dbReference type="PROSITE" id="PS50935">
    <property type="entry name" value="SSB"/>
    <property type="match status" value="1"/>
</dbReference>
<evidence type="ECO:0000256" key="2">
    <source>
        <dbReference type="PROSITE-ProRule" id="PRU00252"/>
    </source>
</evidence>
<feature type="compositionally biased region" description="Polar residues" evidence="3">
    <location>
        <begin position="112"/>
        <end position="121"/>
    </location>
</feature>
<evidence type="ECO:0000313" key="5">
    <source>
        <dbReference type="Proteomes" id="UP000264330"/>
    </source>
</evidence>
<dbReference type="Proteomes" id="UP000264330">
    <property type="component" value="Unassembled WGS sequence"/>
</dbReference>
<feature type="region of interest" description="Disordered" evidence="3">
    <location>
        <begin position="108"/>
        <end position="129"/>
    </location>
</feature>
<dbReference type="InterPro" id="IPR012340">
    <property type="entry name" value="NA-bd_OB-fold"/>
</dbReference>
<reference evidence="4 5" key="1">
    <citation type="journal article" date="2018" name="Nat. Biotechnol.">
        <title>A standardized bacterial taxonomy based on genome phylogeny substantially revises the tree of life.</title>
        <authorList>
            <person name="Parks D.H."/>
            <person name="Chuvochina M."/>
            <person name="Waite D.W."/>
            <person name="Rinke C."/>
            <person name="Skarshewski A."/>
            <person name="Chaumeil P.A."/>
            <person name="Hugenholtz P."/>
        </authorList>
    </citation>
    <scope>NUCLEOTIDE SEQUENCE [LARGE SCALE GENOMIC DNA]</scope>
    <source>
        <strain evidence="4">UBA9359</strain>
    </source>
</reference>
<evidence type="ECO:0000256" key="3">
    <source>
        <dbReference type="SAM" id="MobiDB-lite"/>
    </source>
</evidence>
<dbReference type="AlphaFoldDB" id="A0A3D5IXD5"/>
<dbReference type="SUPFAM" id="SSF50249">
    <property type="entry name" value="Nucleic acid-binding proteins"/>
    <property type="match status" value="1"/>
</dbReference>
<accession>A0A3D5IXD5</accession>